<evidence type="ECO:0000313" key="2">
    <source>
        <dbReference type="EMBL" id="CZS93751.1"/>
    </source>
</evidence>
<dbReference type="InParanoid" id="A0A1E1K6Z6"/>
<accession>A0A1E1K6Z6</accession>
<dbReference type="EMBL" id="FJUW01000007">
    <property type="protein sequence ID" value="CZS93751.1"/>
    <property type="molecule type" value="Genomic_DNA"/>
</dbReference>
<reference evidence="3" key="1">
    <citation type="submission" date="2016-03" db="EMBL/GenBank/DDBJ databases">
        <authorList>
            <person name="Ploux O."/>
        </authorList>
    </citation>
    <scope>NUCLEOTIDE SEQUENCE [LARGE SCALE GENOMIC DNA]</scope>
    <source>
        <strain evidence="3">UK7</strain>
    </source>
</reference>
<dbReference type="PANTHER" id="PTHR38790">
    <property type="entry name" value="2EXR DOMAIN-CONTAINING PROTEIN-RELATED"/>
    <property type="match status" value="1"/>
</dbReference>
<dbReference type="Pfam" id="PF24864">
    <property type="entry name" value="DUF7730"/>
    <property type="match status" value="1"/>
</dbReference>
<dbReference type="Proteomes" id="UP000178129">
    <property type="component" value="Unassembled WGS sequence"/>
</dbReference>
<dbReference type="STRING" id="914237.A0A1E1K6Z6"/>
<evidence type="ECO:0000313" key="3">
    <source>
        <dbReference type="Proteomes" id="UP000178129"/>
    </source>
</evidence>
<dbReference type="InterPro" id="IPR056632">
    <property type="entry name" value="DUF7730"/>
</dbReference>
<gene>
    <name evidence="2" type="ORF">RCO7_14290</name>
</gene>
<evidence type="ECO:0000259" key="1">
    <source>
        <dbReference type="Pfam" id="PF24864"/>
    </source>
</evidence>
<proteinExistence type="predicted"/>
<organism evidence="2 3">
    <name type="scientific">Rhynchosporium graminicola</name>
    <dbReference type="NCBI Taxonomy" id="2792576"/>
    <lineage>
        <taxon>Eukaryota</taxon>
        <taxon>Fungi</taxon>
        <taxon>Dikarya</taxon>
        <taxon>Ascomycota</taxon>
        <taxon>Pezizomycotina</taxon>
        <taxon>Leotiomycetes</taxon>
        <taxon>Helotiales</taxon>
        <taxon>Ploettnerulaceae</taxon>
        <taxon>Rhynchosporium</taxon>
    </lineage>
</organism>
<feature type="domain" description="DUF7730" evidence="1">
    <location>
        <begin position="83"/>
        <end position="314"/>
    </location>
</feature>
<sequence>MFTLFGLVYWRIQLKWPFIEYHVAQPRGCVHNYNTVRGDPDRFYDADVGRRPEVRIDYLKRVPLTRPSSPGPRSGKKSRRMLHPQKGCSLMALPVELRLQIWKEALGGETIHLFHAPNDLRSLKKGRVRLVGWLHGDRASCRYLAGSCEYERRSEEIHVARRLVSLLQTCKQIYIEAIDVLYSSNHFIWDSELAEHLSSTMLPQRVNAIESVHVYWTRDNTMLGPLDLQYRGPVRGRQNALERRRARWSTIWHNIPKMANLRSLDLELRVQDGYWKWLSLEGAREVLDPLRAVQGLDSFTLTIYWPETIEVEDMNCSWAGSFEPKDRNPWVGLPCEVIKLPYSWHLF</sequence>
<name>A0A1E1K6Z6_9HELO</name>
<comment type="caution">
    <text evidence="2">The sequence shown here is derived from an EMBL/GenBank/DDBJ whole genome shotgun (WGS) entry which is preliminary data.</text>
</comment>
<dbReference type="AlphaFoldDB" id="A0A1E1K6Z6"/>
<keyword evidence="3" id="KW-1185">Reference proteome</keyword>
<protein>
    <recommendedName>
        <fullName evidence="1">DUF7730 domain-containing protein</fullName>
    </recommendedName>
</protein>